<comment type="caution">
    <text evidence="3">The sequence shown here is derived from an EMBL/GenBank/DDBJ whole genome shotgun (WGS) entry which is preliminary data.</text>
</comment>
<feature type="region of interest" description="Disordered" evidence="1">
    <location>
        <begin position="133"/>
        <end position="156"/>
    </location>
</feature>
<dbReference type="EMBL" id="NIRS01000003">
    <property type="protein sequence ID" value="PPK38496.1"/>
    <property type="molecule type" value="Genomic_DNA"/>
</dbReference>
<proteinExistence type="predicted"/>
<evidence type="ECO:0000313" key="3">
    <source>
        <dbReference type="EMBL" id="PPK38496.1"/>
    </source>
</evidence>
<name>A0A2S6FM55_9PSED</name>
<dbReference type="InterPro" id="IPR010727">
    <property type="entry name" value="DUF1302"/>
</dbReference>
<dbReference type="Proteomes" id="UP000238541">
    <property type="component" value="Unassembled WGS sequence"/>
</dbReference>
<gene>
    <name evidence="3" type="ORF">CD175_11830</name>
</gene>
<dbReference type="AlphaFoldDB" id="A0A2S6FM55"/>
<dbReference type="Pfam" id="PF06980">
    <property type="entry name" value="DUF1302"/>
    <property type="match status" value="1"/>
</dbReference>
<evidence type="ECO:0000256" key="2">
    <source>
        <dbReference type="SAM" id="SignalP"/>
    </source>
</evidence>
<feature type="compositionally biased region" description="Polar residues" evidence="1">
    <location>
        <begin position="136"/>
        <end position="146"/>
    </location>
</feature>
<protein>
    <recommendedName>
        <fullName evidence="5">DUF1302 domain-containing protein</fullName>
    </recommendedName>
</protein>
<feature type="signal peptide" evidence="2">
    <location>
        <begin position="1"/>
        <end position="37"/>
    </location>
</feature>
<dbReference type="RefSeq" id="WP_104449092.1">
    <property type="nucleotide sequence ID" value="NZ_NIRS01000003.1"/>
</dbReference>
<sequence>MSPSKNNKYTGMNHQARAASSLSLGLLALALAGPTCAGEFQLGEEVSANYLLTLGYGAAMRTESQSSELINGPIDPASGLPNTVNSDDGDRNFDPGSLINNRLSLLGEIDLHYRNYGAFLRASSFYDDVWQHRNDNNSPDTVNKTGPANEFTRGARDAAGSRSRLLDAYLYGSFQTAEQSMLNLRLGRQVVQWGESLFFPNIAGAQSPADATKANVPGIEVKDILLPVGQMFAQWQLSPAFGVSAYYQYEYKPTELDPVGGYFSTADMIGPGAEFLYLAPGFTLPKGPTDRPRDSGQWGLSMRMAVGNETEMSLYRLRYHDKNPNVRVNFQDDLPNDYQVIYFDDIDLTGISFSTRMGDFNVAGEISYKDGVPVLVDTPVGASATRANATQAQLSSLYILGPRWFSDQTTFVGEVAYLRVNKVDDFAFAGETFDELSADRGAWAYQLSATPSWNNVIDGWDLSMPMSYAEQVNGTTAVAGAFGGLVGEGDSRASAGLTFKYLNNLELGMSYNAFLGGADLAKRPLADRDYLAFSAKYSL</sequence>
<organism evidence="3 4">
    <name type="scientific">Pseudomonas laurylsulfatiphila</name>
    <dbReference type="NCBI Taxonomy" id="2011015"/>
    <lineage>
        <taxon>Bacteria</taxon>
        <taxon>Pseudomonadati</taxon>
        <taxon>Pseudomonadota</taxon>
        <taxon>Gammaproteobacteria</taxon>
        <taxon>Pseudomonadales</taxon>
        <taxon>Pseudomonadaceae</taxon>
        <taxon>Pseudomonas</taxon>
    </lineage>
</organism>
<reference evidence="4" key="1">
    <citation type="submission" date="2017-06" db="EMBL/GenBank/DDBJ databases">
        <authorList>
            <person name="Furmanczyk E.M."/>
        </authorList>
    </citation>
    <scope>NUCLEOTIDE SEQUENCE [LARGE SCALE GENOMIC DNA]</scope>
    <source>
        <strain evidence="4">AP3_16</strain>
    </source>
</reference>
<accession>A0A2S6FM55</accession>
<feature type="region of interest" description="Disordered" evidence="1">
    <location>
        <begin position="68"/>
        <end position="91"/>
    </location>
</feature>
<keyword evidence="2" id="KW-0732">Signal</keyword>
<keyword evidence="4" id="KW-1185">Reference proteome</keyword>
<feature type="chain" id="PRO_5015555443" description="DUF1302 domain-containing protein" evidence="2">
    <location>
        <begin position="38"/>
        <end position="539"/>
    </location>
</feature>
<evidence type="ECO:0000256" key="1">
    <source>
        <dbReference type="SAM" id="MobiDB-lite"/>
    </source>
</evidence>
<evidence type="ECO:0008006" key="5">
    <source>
        <dbReference type="Google" id="ProtNLM"/>
    </source>
</evidence>
<evidence type="ECO:0000313" key="4">
    <source>
        <dbReference type="Proteomes" id="UP000238541"/>
    </source>
</evidence>